<feature type="non-terminal residue" evidence="1">
    <location>
        <position position="1"/>
    </location>
</feature>
<dbReference type="EMBL" id="CACTIH010001006">
    <property type="protein sequence ID" value="CAA2962470.1"/>
    <property type="molecule type" value="Genomic_DNA"/>
</dbReference>
<dbReference type="AlphaFoldDB" id="A0A8S0Q5V2"/>
<organism evidence="1 2">
    <name type="scientific">Olea europaea subsp. europaea</name>
    <dbReference type="NCBI Taxonomy" id="158383"/>
    <lineage>
        <taxon>Eukaryota</taxon>
        <taxon>Viridiplantae</taxon>
        <taxon>Streptophyta</taxon>
        <taxon>Embryophyta</taxon>
        <taxon>Tracheophyta</taxon>
        <taxon>Spermatophyta</taxon>
        <taxon>Magnoliopsida</taxon>
        <taxon>eudicotyledons</taxon>
        <taxon>Gunneridae</taxon>
        <taxon>Pentapetalae</taxon>
        <taxon>asterids</taxon>
        <taxon>lamiids</taxon>
        <taxon>Lamiales</taxon>
        <taxon>Oleaceae</taxon>
        <taxon>Oleeae</taxon>
        <taxon>Olea</taxon>
    </lineage>
</organism>
<reference evidence="1 2" key="1">
    <citation type="submission" date="2019-12" db="EMBL/GenBank/DDBJ databases">
        <authorList>
            <person name="Alioto T."/>
            <person name="Alioto T."/>
            <person name="Gomez Garrido J."/>
        </authorList>
    </citation>
    <scope>NUCLEOTIDE SEQUENCE [LARGE SCALE GENOMIC DNA]</scope>
</reference>
<dbReference type="Proteomes" id="UP000594638">
    <property type="component" value="Unassembled WGS sequence"/>
</dbReference>
<evidence type="ECO:0000313" key="2">
    <source>
        <dbReference type="Proteomes" id="UP000594638"/>
    </source>
</evidence>
<proteinExistence type="predicted"/>
<evidence type="ECO:0000313" key="1">
    <source>
        <dbReference type="EMBL" id="CAA2962470.1"/>
    </source>
</evidence>
<gene>
    <name evidence="1" type="ORF">OLEA9_A037679</name>
</gene>
<protein>
    <submittedName>
        <fullName evidence="1">Uncharacterized protein</fullName>
    </submittedName>
</protein>
<comment type="caution">
    <text evidence="1">The sequence shown here is derived from an EMBL/GenBank/DDBJ whole genome shotgun (WGS) entry which is preliminary data.</text>
</comment>
<sequence>KTLGLYMMGSWLICRKEIGIIIRLVVIPRVRALLIALCHQTRILVKPLLSYLGISLLMTSLTSSPILETLAMQEATRGCGTTSSIRLSLLHPKSRIMYALVIMNMIGLYSLESPIGPTGFMGKMEVENVGCPIVSYSTCLETPQSLLELGPLLQGTFTTRSMWG</sequence>
<name>A0A8S0Q5V2_OLEEU</name>
<feature type="non-terminal residue" evidence="1">
    <location>
        <position position="164"/>
    </location>
</feature>
<accession>A0A8S0Q5V2</accession>
<keyword evidence="2" id="KW-1185">Reference proteome</keyword>